<dbReference type="RefSeq" id="XP_017579609.1">
    <property type="nucleotide sequence ID" value="XM_017724120.2"/>
</dbReference>
<dbReference type="Ensembl" id="ENSPNAT00000023659.2">
    <property type="protein sequence ID" value="ENSPNAP00000033096.2"/>
    <property type="gene ID" value="ENSPNAG00000021487.2"/>
</dbReference>
<reference evidence="17" key="3">
    <citation type="submission" date="2025-09" db="UniProtKB">
        <authorList>
            <consortium name="Ensembl"/>
        </authorList>
    </citation>
    <scope>IDENTIFICATION</scope>
</reference>
<dbReference type="InterPro" id="IPR007110">
    <property type="entry name" value="Ig-like_dom"/>
</dbReference>
<evidence type="ECO:0000256" key="10">
    <source>
        <dbReference type="ARBA" id="ARBA00023180"/>
    </source>
</evidence>
<dbReference type="PROSITE" id="PS50835">
    <property type="entry name" value="IG_LIKE"/>
    <property type="match status" value="1"/>
</dbReference>
<dbReference type="AlphaFoldDB" id="A0A3B4ECY4"/>
<evidence type="ECO:0000256" key="3">
    <source>
        <dbReference type="ARBA" id="ARBA00022525"/>
    </source>
</evidence>
<keyword evidence="5 14" id="KW-0732">Signal</keyword>
<dbReference type="FunFam" id="3.10.250.10:FF:000013">
    <property type="entry name" value="CD163 molecule like 1"/>
    <property type="match status" value="1"/>
</dbReference>
<evidence type="ECO:0000313" key="18">
    <source>
        <dbReference type="Proteomes" id="UP001501920"/>
    </source>
</evidence>
<feature type="domain" description="SRCR" evidence="15">
    <location>
        <begin position="131"/>
        <end position="230"/>
    </location>
</feature>
<dbReference type="FunFam" id="3.10.250.10:FF:000016">
    <property type="entry name" value="Scavenger receptor cysteine-rich protein type 12"/>
    <property type="match status" value="3"/>
</dbReference>
<feature type="signal peptide" evidence="14">
    <location>
        <begin position="1"/>
        <end position="25"/>
    </location>
</feature>
<keyword evidence="4 13" id="KW-0812">Transmembrane</keyword>
<evidence type="ECO:0000259" key="16">
    <source>
        <dbReference type="PROSITE" id="PS50835"/>
    </source>
</evidence>
<evidence type="ECO:0000256" key="13">
    <source>
        <dbReference type="SAM" id="Phobius"/>
    </source>
</evidence>
<dbReference type="InterPro" id="IPR036179">
    <property type="entry name" value="Ig-like_dom_sf"/>
</dbReference>
<keyword evidence="3" id="KW-0964">Secreted</keyword>
<evidence type="ECO:0000313" key="17">
    <source>
        <dbReference type="Ensembl" id="ENSPNAP00000033096.2"/>
    </source>
</evidence>
<keyword evidence="18" id="KW-1185">Reference proteome</keyword>
<feature type="transmembrane region" description="Helical" evidence="13">
    <location>
        <begin position="660"/>
        <end position="682"/>
    </location>
</feature>
<evidence type="ECO:0000256" key="12">
    <source>
        <dbReference type="PROSITE-ProRule" id="PRU00196"/>
    </source>
</evidence>
<comment type="subcellular location">
    <subcellularLocation>
        <location evidence="1">Membrane</location>
        <topology evidence="1">Single-pass membrane protein</topology>
    </subcellularLocation>
    <subcellularLocation>
        <location evidence="2">Secreted</location>
    </subcellularLocation>
</comment>
<feature type="disulfide bond" evidence="12">
    <location>
        <begin position="199"/>
        <end position="209"/>
    </location>
</feature>
<feature type="domain" description="Ig-like" evidence="16">
    <location>
        <begin position="536"/>
        <end position="628"/>
    </location>
</feature>
<dbReference type="InterPro" id="IPR013783">
    <property type="entry name" value="Ig-like_fold"/>
</dbReference>
<dbReference type="GeneTree" id="ENSGT00940000163299"/>
<feature type="domain" description="SRCR" evidence="15">
    <location>
        <begin position="28"/>
        <end position="128"/>
    </location>
</feature>
<feature type="chain" id="PRO_5043915752" evidence="14">
    <location>
        <begin position="26"/>
        <end position="698"/>
    </location>
</feature>
<dbReference type="PRINTS" id="PR00258">
    <property type="entry name" value="SPERACTRCPTR"/>
</dbReference>
<accession>A0A3B4ECY4</accession>
<dbReference type="OMA" id="LRECSIF"/>
<dbReference type="Gene3D" id="3.10.250.10">
    <property type="entry name" value="SRCR-like domain"/>
    <property type="match status" value="5"/>
</dbReference>
<reference evidence="17" key="2">
    <citation type="submission" date="2025-08" db="UniProtKB">
        <authorList>
            <consortium name="Ensembl"/>
        </authorList>
    </citation>
    <scope>IDENTIFICATION</scope>
</reference>
<evidence type="ECO:0000256" key="7">
    <source>
        <dbReference type="ARBA" id="ARBA00022989"/>
    </source>
</evidence>
<keyword evidence="10" id="KW-0325">Glycoprotein</keyword>
<dbReference type="PANTHER" id="PTHR19331:SF22">
    <property type="entry name" value="DELETED IN MALIGNANT BRAIN TUMORS 1 PROTEIN"/>
    <property type="match status" value="1"/>
</dbReference>
<feature type="domain" description="SRCR" evidence="15">
    <location>
        <begin position="436"/>
        <end position="530"/>
    </location>
</feature>
<organism evidence="17 18">
    <name type="scientific">Pygocentrus nattereri</name>
    <name type="common">Red-bellied piranha</name>
    <dbReference type="NCBI Taxonomy" id="42514"/>
    <lineage>
        <taxon>Eukaryota</taxon>
        <taxon>Metazoa</taxon>
        <taxon>Chordata</taxon>
        <taxon>Craniata</taxon>
        <taxon>Vertebrata</taxon>
        <taxon>Euteleostomi</taxon>
        <taxon>Actinopterygii</taxon>
        <taxon>Neopterygii</taxon>
        <taxon>Teleostei</taxon>
        <taxon>Ostariophysi</taxon>
        <taxon>Characiformes</taxon>
        <taxon>Characoidei</taxon>
        <taxon>Pygocentrus</taxon>
    </lineage>
</organism>
<dbReference type="Gene3D" id="2.60.40.10">
    <property type="entry name" value="Immunoglobulins"/>
    <property type="match status" value="1"/>
</dbReference>
<dbReference type="GeneID" id="108443444"/>
<proteinExistence type="predicted"/>
<evidence type="ECO:0000256" key="9">
    <source>
        <dbReference type="ARBA" id="ARBA00023157"/>
    </source>
</evidence>
<dbReference type="InterPro" id="IPR001190">
    <property type="entry name" value="SRCR"/>
</dbReference>
<dbReference type="PANTHER" id="PTHR19331">
    <property type="entry name" value="SCAVENGER RECEPTOR DOMAIN-CONTAINING"/>
    <property type="match status" value="1"/>
</dbReference>
<sequence length="698" mass="76548">MMELRPLAAALPAVILLVISSTAEMAGVRLVDGDDQCYGTPEILHDGQWESASSKTFDIRAAMVVCRELDCGNAVKVDARSQARTRARTETGVMLDCTGQESSVSQCIKERVNIDFDLLNIRTAVVCSDSVRLVDGAGLCSGRVEVKYHQSWTTVCEADFDWKDAEVVCRELGCGRPLTLQGALFGEGEHPFGTKEFQCKGTENRLLTCRTSNREENTCTRGKPVGLTCSGPDDVKLVDGSGHCAGTVEMFHSGKWSRVRTEMWSLRDAAVVCRQLDCGSAVAAEQTEVLTNDTEWSVLTACEGSEPALRECSIFVFVPAKIVATVTCSDSVRLVDGAGLCSGRVEVKSHQSWTRVCEADFDWQDAEVVCRELNCGTLLTLQGALFGDRKLPFGTKEFQCKGTENRLLTCRTSAREKHACTRGKAAGLTCSEPHEVRLVGGSSRCDGTVEVFLSGKWRNVTGLRWEKTEATVVCRQLDCGSAVVATIGLKATNKTAQVAWIKCKQSESLLRECTVLRVSSVGFDAEVTCSGVLVQPTISLSTFMRVSRGLQRSEVFRGHSFTITCSTQPQYPGGSFHLKLPWNNRSHTQTAVNHSASFLFPAADDSHQGNYSCVYENEVNLMQTQLLDEWAMYSSMITHNFSSESDHLSITVNDSPLPAIITRILLVSLLTSVTYSSIFLIFKKCGHFFIRRTSEGQF</sequence>
<dbReference type="SUPFAM" id="SSF56487">
    <property type="entry name" value="SRCR-like"/>
    <property type="match status" value="5"/>
</dbReference>
<comment type="caution">
    <text evidence="12">Lacks conserved residue(s) required for the propagation of feature annotation.</text>
</comment>
<reference evidence="17 18" key="1">
    <citation type="submission" date="2020-10" db="EMBL/GenBank/DDBJ databases">
        <title>Pygocentrus nattereri (red-bellied piranha) genome, fPygNat1, primary haplotype.</title>
        <authorList>
            <person name="Myers G."/>
            <person name="Meyer A."/>
            <person name="Karagic N."/>
            <person name="Pippel M."/>
            <person name="Winkler S."/>
            <person name="Tracey A."/>
            <person name="Wood J."/>
            <person name="Formenti G."/>
            <person name="Howe K."/>
            <person name="Fedrigo O."/>
            <person name="Jarvis E.D."/>
        </authorList>
    </citation>
    <scope>NUCLEOTIDE SEQUENCE [LARGE SCALE GENOMIC DNA]</scope>
</reference>
<feature type="disulfide bond" evidence="12">
    <location>
        <begin position="97"/>
        <end position="107"/>
    </location>
</feature>
<evidence type="ECO:0000256" key="6">
    <source>
        <dbReference type="ARBA" id="ARBA00022737"/>
    </source>
</evidence>
<feature type="domain" description="SRCR" evidence="15">
    <location>
        <begin position="332"/>
        <end position="431"/>
    </location>
</feature>
<evidence type="ECO:0000256" key="8">
    <source>
        <dbReference type="ARBA" id="ARBA00023136"/>
    </source>
</evidence>
<keyword evidence="6" id="KW-0677">Repeat</keyword>
<dbReference type="PROSITE" id="PS50287">
    <property type="entry name" value="SRCR_2"/>
    <property type="match status" value="5"/>
</dbReference>
<feature type="disulfide bond" evidence="12">
    <location>
        <begin position="66"/>
        <end position="127"/>
    </location>
</feature>
<evidence type="ECO:0000256" key="1">
    <source>
        <dbReference type="ARBA" id="ARBA00004167"/>
    </source>
</evidence>
<keyword evidence="11" id="KW-0393">Immunoglobulin domain</keyword>
<evidence type="ECO:0000256" key="2">
    <source>
        <dbReference type="ARBA" id="ARBA00004613"/>
    </source>
</evidence>
<keyword evidence="9 12" id="KW-1015">Disulfide bond</keyword>
<evidence type="ECO:0000259" key="15">
    <source>
        <dbReference type="PROSITE" id="PS50287"/>
    </source>
</evidence>
<dbReference type="SMART" id="SM00202">
    <property type="entry name" value="SR"/>
    <property type="match status" value="5"/>
</dbReference>
<feature type="disulfide bond" evidence="12">
    <location>
        <begin position="302"/>
        <end position="312"/>
    </location>
</feature>
<evidence type="ECO:0000256" key="5">
    <source>
        <dbReference type="ARBA" id="ARBA00022729"/>
    </source>
</evidence>
<dbReference type="GO" id="GO:0016020">
    <property type="term" value="C:membrane"/>
    <property type="evidence" value="ECO:0007669"/>
    <property type="project" value="UniProtKB-SubCell"/>
</dbReference>
<dbReference type="Pfam" id="PF00530">
    <property type="entry name" value="SRCR"/>
    <property type="match status" value="5"/>
</dbReference>
<evidence type="ECO:0000256" key="14">
    <source>
        <dbReference type="SAM" id="SignalP"/>
    </source>
</evidence>
<dbReference type="InterPro" id="IPR036772">
    <property type="entry name" value="SRCR-like_dom_sf"/>
</dbReference>
<keyword evidence="7 13" id="KW-1133">Transmembrane helix</keyword>
<protein>
    <submittedName>
        <fullName evidence="17">Uncharacterized protein</fullName>
    </submittedName>
</protein>
<feature type="domain" description="SRCR" evidence="15">
    <location>
        <begin position="235"/>
        <end position="329"/>
    </location>
</feature>
<dbReference type="FunFam" id="3.10.250.10:FF:000004">
    <property type="entry name" value="Scavenger receptor cysteine-rich type 1 protein M130"/>
    <property type="match status" value="1"/>
</dbReference>
<dbReference type="Pfam" id="PF00047">
    <property type="entry name" value="ig"/>
    <property type="match status" value="1"/>
</dbReference>
<keyword evidence="8 13" id="KW-0472">Membrane</keyword>
<feature type="disulfide bond" evidence="12">
    <location>
        <begin position="400"/>
        <end position="410"/>
    </location>
</feature>
<name>A0A3B4ECY4_PYGNA</name>
<dbReference type="SUPFAM" id="SSF48726">
    <property type="entry name" value="Immunoglobulin"/>
    <property type="match status" value="1"/>
</dbReference>
<evidence type="ECO:0000256" key="11">
    <source>
        <dbReference type="ARBA" id="ARBA00023319"/>
    </source>
</evidence>
<feature type="disulfide bond" evidence="12">
    <location>
        <begin position="503"/>
        <end position="513"/>
    </location>
</feature>
<dbReference type="InterPro" id="IPR013151">
    <property type="entry name" value="Immunoglobulin_dom"/>
</dbReference>
<dbReference type="Proteomes" id="UP001501920">
    <property type="component" value="Chromosome 22"/>
</dbReference>
<evidence type="ECO:0000256" key="4">
    <source>
        <dbReference type="ARBA" id="ARBA00022692"/>
    </source>
</evidence>